<dbReference type="Proteomes" id="UP000507222">
    <property type="component" value="Unassembled WGS sequence"/>
</dbReference>
<gene>
    <name evidence="3" type="ORF">CURHAP_LOCUS42878</name>
</gene>
<feature type="transmembrane region" description="Helical" evidence="2">
    <location>
        <begin position="255"/>
        <end position="273"/>
    </location>
</feature>
<feature type="region of interest" description="Disordered" evidence="1">
    <location>
        <begin position="310"/>
        <end position="348"/>
    </location>
</feature>
<keyword evidence="2" id="KW-0472">Membrane</keyword>
<dbReference type="AlphaFoldDB" id="A0A6J5VD26"/>
<sequence length="348" mass="38096">MITLFRKLCLQSDPRNHPIFVGPSYSDSIAPPFEGRVRVHGSDSVYPVTSRMPLPFHTRTRGWRAQAPLWFRVNKNPISSALPGSQIYIQDPDTGDKAVLTYGFSRWIPYAIRRSQLPFVLSFSGAALLRSPDRRPGLLDAVGRGARIRELGFPEALTYGYHLDSRFILLVCLLLGFSLYCSVVPRIFLEAPEVICSPDLGELIKVGKDTYFNHICTAHGTPSPCSCGEPLNKALPILLNSKELPFDPLGAGVKSRAAGVAVFLGAVVLSLALSESVCVDKRKCCARWESETPLERSRTFLHKGNFSMKGALSSPAPADESTAPSNVTPIGDDPPLETLPQDRCLTSD</sequence>
<evidence type="ECO:0000256" key="2">
    <source>
        <dbReference type="SAM" id="Phobius"/>
    </source>
</evidence>
<name>A0A6J5VD26_PRUAR</name>
<evidence type="ECO:0000313" key="3">
    <source>
        <dbReference type="EMBL" id="CAB4286131.1"/>
    </source>
</evidence>
<reference evidence="3 4" key="1">
    <citation type="submission" date="2020-05" db="EMBL/GenBank/DDBJ databases">
        <authorList>
            <person name="Campoy J."/>
            <person name="Schneeberger K."/>
            <person name="Spophaly S."/>
        </authorList>
    </citation>
    <scope>NUCLEOTIDE SEQUENCE [LARGE SCALE GENOMIC DNA]</scope>
    <source>
        <strain evidence="3">PruArmRojPasFocal</strain>
    </source>
</reference>
<feature type="transmembrane region" description="Helical" evidence="2">
    <location>
        <begin position="167"/>
        <end position="188"/>
    </location>
</feature>
<dbReference type="EMBL" id="CAEKDK010000007">
    <property type="protein sequence ID" value="CAB4286131.1"/>
    <property type="molecule type" value="Genomic_DNA"/>
</dbReference>
<protein>
    <submittedName>
        <fullName evidence="3">Uncharacterized protein</fullName>
    </submittedName>
</protein>
<keyword evidence="2" id="KW-1133">Transmembrane helix</keyword>
<keyword evidence="2" id="KW-0812">Transmembrane</keyword>
<evidence type="ECO:0000256" key="1">
    <source>
        <dbReference type="SAM" id="MobiDB-lite"/>
    </source>
</evidence>
<organism evidence="3 4">
    <name type="scientific">Prunus armeniaca</name>
    <name type="common">Apricot</name>
    <name type="synonym">Armeniaca vulgaris</name>
    <dbReference type="NCBI Taxonomy" id="36596"/>
    <lineage>
        <taxon>Eukaryota</taxon>
        <taxon>Viridiplantae</taxon>
        <taxon>Streptophyta</taxon>
        <taxon>Embryophyta</taxon>
        <taxon>Tracheophyta</taxon>
        <taxon>Spermatophyta</taxon>
        <taxon>Magnoliopsida</taxon>
        <taxon>eudicotyledons</taxon>
        <taxon>Gunneridae</taxon>
        <taxon>Pentapetalae</taxon>
        <taxon>rosids</taxon>
        <taxon>fabids</taxon>
        <taxon>Rosales</taxon>
        <taxon>Rosaceae</taxon>
        <taxon>Amygdaloideae</taxon>
        <taxon>Amygdaleae</taxon>
        <taxon>Prunus</taxon>
    </lineage>
</organism>
<accession>A0A6J5VD26</accession>
<proteinExistence type="predicted"/>
<evidence type="ECO:0000313" key="4">
    <source>
        <dbReference type="Proteomes" id="UP000507222"/>
    </source>
</evidence>